<keyword evidence="2" id="KW-1185">Reference proteome</keyword>
<evidence type="ECO:0000313" key="1">
    <source>
        <dbReference type="EMBL" id="SCZ84357.1"/>
    </source>
</evidence>
<protein>
    <submittedName>
        <fullName evidence="1">Uncharacterized protein</fullName>
    </submittedName>
</protein>
<reference evidence="1 2" key="1">
    <citation type="submission" date="2016-10" db="EMBL/GenBank/DDBJ databases">
        <authorList>
            <person name="de Groot N.N."/>
        </authorList>
    </citation>
    <scope>NUCLEOTIDE SEQUENCE [LARGE SCALE GENOMIC DNA]</scope>
    <source>
        <strain evidence="1">1</strain>
    </source>
</reference>
<dbReference type="STRING" id="51642.NSMM_150095"/>
<proteinExistence type="predicted"/>
<evidence type="ECO:0000313" key="2">
    <source>
        <dbReference type="Proteomes" id="UP000198729"/>
    </source>
</evidence>
<organism evidence="1 2">
    <name type="scientific">Nitrosomonas mobilis</name>
    <dbReference type="NCBI Taxonomy" id="51642"/>
    <lineage>
        <taxon>Bacteria</taxon>
        <taxon>Pseudomonadati</taxon>
        <taxon>Pseudomonadota</taxon>
        <taxon>Betaproteobacteria</taxon>
        <taxon>Nitrosomonadales</taxon>
        <taxon>Nitrosomonadaceae</taxon>
        <taxon>Nitrosomonas</taxon>
    </lineage>
</organism>
<gene>
    <name evidence="1" type="ORF">NSMM_150095</name>
</gene>
<accession>A0A1G5SBI5</accession>
<dbReference type="AlphaFoldDB" id="A0A1G5SBI5"/>
<name>A0A1G5SBI5_9PROT</name>
<sequence>MSEEKIQQPVASDMKNDGLAVAPQLKRRRLLKSTVAIPVIMTLSSGAALARTSNLVGAVDLGNAATVTNAENQSQIVCVIPDPNEDQTGAPPYDLGTSPQGILGPADQTLADQAVFCQGQGGILISATAFTSLQGKGLHIL</sequence>
<dbReference type="EMBL" id="FMWO01000020">
    <property type="protein sequence ID" value="SCZ84357.1"/>
    <property type="molecule type" value="Genomic_DNA"/>
</dbReference>
<dbReference type="Proteomes" id="UP000198729">
    <property type="component" value="Unassembled WGS sequence"/>
</dbReference>
<dbReference type="RefSeq" id="WP_090283762.1">
    <property type="nucleotide sequence ID" value="NZ_FMWO01000020.1"/>
</dbReference>